<dbReference type="Pfam" id="PF07733">
    <property type="entry name" value="DNA_pol3_alpha"/>
    <property type="match status" value="1"/>
</dbReference>
<dbReference type="Pfam" id="PF17657">
    <property type="entry name" value="DNA_pol3_finger"/>
    <property type="match status" value="1"/>
</dbReference>
<evidence type="ECO:0000313" key="9">
    <source>
        <dbReference type="EMBL" id="TYB31821.1"/>
    </source>
</evidence>
<dbReference type="SMART" id="SM00481">
    <property type="entry name" value="POLIIIAc"/>
    <property type="match status" value="1"/>
</dbReference>
<accession>A0A5D0MJW2</accession>
<sequence>MSADFVHLHNHSEFSLLDGAIKYEELGQRLNELNMNAFALTDHGNLFGVIQFIKTMKKYDIKPIIGCEVYITDDMHYKGKDAKTYHLVLLVKSKMGYKNLVKMVSRSYIEGHYYKPRIDKKLLKKHSEGLVGMSACIQGEIPQALLKDRYKKAENLLEEYQQIFGEDFYLELHNHNLEKEQIILPRIKELAEEKNVPVVATNDTHYLKKEDYRAHEALLCIQTGKTLKDPKEERLTLATNEFYLKSQKEMERVFKEIPGALENSQKIAQKCNYALEDELNDELHFPKYEVPENHTLATYLEKLCWEGAKRKYNKITDEIKERLEHELNIINEMGFPGYFLIVWDFIKYAKDNGIPVGPGRGSAAGSIVAYTLDITDIDPIEYDLLFERFLNPERVSMPDIDVDIADDEREKVINYVAEKYGHDHVSLIATFGTLKARGVIRDVGRVLDVDLAKVDKFAKMVPQMSKSLQQAVKEVNELKEAIENDEEYEEIYNIAIRLEGLSRHVSKHAAGVVVADEKLEDIVPLYRDNEENIATQFDKDDSEDIGLLKIDFLGLKNLSIIKNTIKEIEKKYGEKIDIDNVDLEDPKVYKMLGEGKTFGVFQFESAGMQQYLKKLKPEKLNDLIAMNALYRPGPMDMIDTYIRRKHGLEPVEYPLEEMEPILNDTYGVIVYQEQVMRLSNELAGFSMGQADILRKAMGKKKKKLLKKMEKQFLEGSSKNGIEQEKAKEIWEKMAKFGEYGFNKSHSASYAYVAFQTAYLKAHYPQVYMAAQLTNDSDNSDRIALGIRECENLGIDVLPPNINKSFKRFTTEKKNIRYSFGGIKNIGDDAIKNIVQEREKNGEYEDIIDFFKRIDYHRVNKKVIEFLIYSGAFDCFNYTRKTLFTNMERFINYGKNHQEAQKKGAISLFDKADEEIEFKIHKLGEWDDWDKFKKEKEALGIYLTGHMLDGFKKIIKDYADLTIDELKNDVGIINTDESIILGGFFTEINKKTSRNGNRYVTARFEDMSGEIPAIIFKRSLEKVDSKLVVEKVLFVEGKINVEESDDSLNKNKNIKMFINNIYTEEEIYNSKLKALHIDLNMEEINEKLINNLKNIFKNNQGRHHVYFHLKNKNKKIIIKTGKKYSINLNDNIFAEVKKYVDKKRCYIDFVN</sequence>
<keyword evidence="5" id="KW-0239">DNA-directed DNA polymerase</keyword>
<gene>
    <name evidence="9" type="primary">dnaE</name>
    <name evidence="9" type="ORF">FXF47_02195</name>
</gene>
<dbReference type="InterPro" id="IPR016195">
    <property type="entry name" value="Pol/histidinol_Pase-like"/>
</dbReference>
<dbReference type="Gene3D" id="1.10.10.1600">
    <property type="entry name" value="Bacterial DNA polymerase III alpha subunit, thumb domain"/>
    <property type="match status" value="1"/>
</dbReference>
<evidence type="ECO:0000256" key="4">
    <source>
        <dbReference type="ARBA" id="ARBA00022705"/>
    </source>
</evidence>
<dbReference type="Proteomes" id="UP000324143">
    <property type="component" value="Unassembled WGS sequence"/>
</dbReference>
<dbReference type="CDD" id="cd12113">
    <property type="entry name" value="PHP_PolIIIA_DnaE3"/>
    <property type="match status" value="1"/>
</dbReference>
<feature type="domain" description="Polymerase/histidinol phosphatase N-terminal" evidence="8">
    <location>
        <begin position="6"/>
        <end position="73"/>
    </location>
</feature>
<evidence type="ECO:0000256" key="1">
    <source>
        <dbReference type="ARBA" id="ARBA00012417"/>
    </source>
</evidence>
<dbReference type="InterPro" id="IPR041931">
    <property type="entry name" value="DNA_pol3_alpha_thumb_dom"/>
</dbReference>
<keyword evidence="10" id="KW-1185">Reference proteome</keyword>
<evidence type="ECO:0000313" key="10">
    <source>
        <dbReference type="Proteomes" id="UP000324143"/>
    </source>
</evidence>
<dbReference type="NCBIfam" id="TIGR00594">
    <property type="entry name" value="polc"/>
    <property type="match status" value="1"/>
</dbReference>
<proteinExistence type="predicted"/>
<keyword evidence="4" id="KW-0235">DNA replication</keyword>
<organism evidence="9 10">
    <name type="scientific">Candidatus Mcinerneyibacterium aminivorans</name>
    <dbReference type="NCBI Taxonomy" id="2703815"/>
    <lineage>
        <taxon>Bacteria</taxon>
        <taxon>Candidatus Macinerneyibacteriota</taxon>
        <taxon>Candidatus Mcinerneyibacteria</taxon>
        <taxon>Candidatus Mcinerneyibacteriales</taxon>
        <taxon>Candidatus Mcinerneyibacteriaceae</taxon>
        <taxon>Candidatus Mcinerneyibacterium</taxon>
    </lineage>
</organism>
<dbReference type="InterPro" id="IPR029460">
    <property type="entry name" value="DNAPol_HHH"/>
</dbReference>
<dbReference type="PANTHER" id="PTHR32294:SF0">
    <property type="entry name" value="DNA POLYMERASE III SUBUNIT ALPHA"/>
    <property type="match status" value="1"/>
</dbReference>
<dbReference type="InterPro" id="IPR004805">
    <property type="entry name" value="DnaE2/DnaE/PolC"/>
</dbReference>
<dbReference type="Gene3D" id="3.20.20.140">
    <property type="entry name" value="Metal-dependent hydrolases"/>
    <property type="match status" value="1"/>
</dbReference>
<dbReference type="CDD" id="cd04485">
    <property type="entry name" value="DnaE_OBF"/>
    <property type="match status" value="1"/>
</dbReference>
<dbReference type="NCBIfam" id="NF005298">
    <property type="entry name" value="PRK06826.1"/>
    <property type="match status" value="1"/>
</dbReference>
<evidence type="ECO:0000259" key="8">
    <source>
        <dbReference type="SMART" id="SM00481"/>
    </source>
</evidence>
<dbReference type="Pfam" id="PF14579">
    <property type="entry name" value="HHH_6"/>
    <property type="match status" value="1"/>
</dbReference>
<comment type="catalytic activity">
    <reaction evidence="6">
        <text>DNA(n) + a 2'-deoxyribonucleoside 5'-triphosphate = DNA(n+1) + diphosphate</text>
        <dbReference type="Rhea" id="RHEA:22508"/>
        <dbReference type="Rhea" id="RHEA-COMP:17339"/>
        <dbReference type="Rhea" id="RHEA-COMP:17340"/>
        <dbReference type="ChEBI" id="CHEBI:33019"/>
        <dbReference type="ChEBI" id="CHEBI:61560"/>
        <dbReference type="ChEBI" id="CHEBI:173112"/>
        <dbReference type="EC" id="2.7.7.7"/>
    </reaction>
</comment>
<keyword evidence="2 9" id="KW-0808">Transferase</keyword>
<evidence type="ECO:0000256" key="7">
    <source>
        <dbReference type="SAM" id="Coils"/>
    </source>
</evidence>
<dbReference type="InterPro" id="IPR004013">
    <property type="entry name" value="PHP_dom"/>
</dbReference>
<dbReference type="Pfam" id="PF02811">
    <property type="entry name" value="PHP"/>
    <property type="match status" value="1"/>
</dbReference>
<dbReference type="PANTHER" id="PTHR32294">
    <property type="entry name" value="DNA POLYMERASE III SUBUNIT ALPHA"/>
    <property type="match status" value="1"/>
</dbReference>
<dbReference type="InterPro" id="IPR040982">
    <property type="entry name" value="DNA_pol3_finger"/>
</dbReference>
<keyword evidence="7" id="KW-0175">Coiled coil</keyword>
<dbReference type="AlphaFoldDB" id="A0A5D0MJW2"/>
<dbReference type="EMBL" id="VSIX01000028">
    <property type="protein sequence ID" value="TYB31821.1"/>
    <property type="molecule type" value="Genomic_DNA"/>
</dbReference>
<evidence type="ECO:0000256" key="5">
    <source>
        <dbReference type="ARBA" id="ARBA00022932"/>
    </source>
</evidence>
<dbReference type="GO" id="GO:0006260">
    <property type="term" value="P:DNA replication"/>
    <property type="evidence" value="ECO:0007669"/>
    <property type="project" value="UniProtKB-KW"/>
</dbReference>
<dbReference type="EC" id="2.7.7.7" evidence="1"/>
<keyword evidence="3 9" id="KW-0548">Nucleotidyltransferase</keyword>
<evidence type="ECO:0000256" key="3">
    <source>
        <dbReference type="ARBA" id="ARBA00022695"/>
    </source>
</evidence>
<reference evidence="9" key="1">
    <citation type="submission" date="2019-08" db="EMBL/GenBank/DDBJ databases">
        <title>Genomic characterization of a novel candidate phylum (ARYD3) from a high temperature, high salinity tertiary oil reservoir in north central Oklahoma, USA.</title>
        <authorList>
            <person name="Youssef N.H."/>
            <person name="Yadav A."/>
            <person name="Elshahed M.S."/>
        </authorList>
    </citation>
    <scope>NUCLEOTIDE SEQUENCE [LARGE SCALE GENOMIC DNA]</scope>
    <source>
        <strain evidence="9">ARYD3</strain>
    </source>
</reference>
<dbReference type="Gene3D" id="1.10.150.870">
    <property type="match status" value="1"/>
</dbReference>
<evidence type="ECO:0000256" key="6">
    <source>
        <dbReference type="ARBA" id="ARBA00049244"/>
    </source>
</evidence>
<protein>
    <recommendedName>
        <fullName evidence="1">DNA-directed DNA polymerase</fullName>
        <ecNumber evidence="1">2.7.7.7</ecNumber>
    </recommendedName>
</protein>
<dbReference type="GO" id="GO:0008408">
    <property type="term" value="F:3'-5' exonuclease activity"/>
    <property type="evidence" value="ECO:0007669"/>
    <property type="project" value="InterPro"/>
</dbReference>
<dbReference type="InterPro" id="IPR003141">
    <property type="entry name" value="Pol/His_phosphatase_N"/>
</dbReference>
<evidence type="ECO:0000256" key="2">
    <source>
        <dbReference type="ARBA" id="ARBA00022679"/>
    </source>
</evidence>
<dbReference type="NCBIfam" id="NF004226">
    <property type="entry name" value="PRK05673.1"/>
    <property type="match status" value="1"/>
</dbReference>
<feature type="coiled-coil region" evidence="7">
    <location>
        <begin position="461"/>
        <end position="488"/>
    </location>
</feature>
<dbReference type="SUPFAM" id="SSF89550">
    <property type="entry name" value="PHP domain-like"/>
    <property type="match status" value="1"/>
</dbReference>
<name>A0A5D0MJW2_9BACT</name>
<comment type="caution">
    <text evidence="9">The sequence shown here is derived from an EMBL/GenBank/DDBJ whole genome shotgun (WGS) entry which is preliminary data.</text>
</comment>
<dbReference type="GO" id="GO:0003887">
    <property type="term" value="F:DNA-directed DNA polymerase activity"/>
    <property type="evidence" value="ECO:0007669"/>
    <property type="project" value="UniProtKB-KW"/>
</dbReference>
<dbReference type="InterPro" id="IPR011708">
    <property type="entry name" value="DNA_pol3_alpha_NTPase_dom"/>
</dbReference>